<dbReference type="Gene3D" id="3.90.79.10">
    <property type="entry name" value="Nucleoside Triphosphate Pyrophosphohydrolase"/>
    <property type="match status" value="1"/>
</dbReference>
<evidence type="ECO:0000256" key="2">
    <source>
        <dbReference type="ARBA" id="ARBA00022723"/>
    </source>
</evidence>
<evidence type="ECO:0000256" key="1">
    <source>
        <dbReference type="ARBA" id="ARBA00001946"/>
    </source>
</evidence>
<name>A0ABT5IU89_9NEIS</name>
<dbReference type="NCBIfam" id="NF011963">
    <property type="entry name" value="PRK15434.1"/>
    <property type="match status" value="1"/>
</dbReference>
<dbReference type="SUPFAM" id="SSF55811">
    <property type="entry name" value="Nudix"/>
    <property type="match status" value="1"/>
</dbReference>
<keyword evidence="6" id="KW-0326">Glycosidase</keyword>
<comment type="cofactor">
    <cofactor evidence="1">
        <name>Mg(2+)</name>
        <dbReference type="ChEBI" id="CHEBI:18420"/>
    </cofactor>
</comment>
<organism evidence="6 7">
    <name type="scientific">Vogesella aquatica</name>
    <dbReference type="NCBI Taxonomy" id="2984206"/>
    <lineage>
        <taxon>Bacteria</taxon>
        <taxon>Pseudomonadati</taxon>
        <taxon>Pseudomonadota</taxon>
        <taxon>Betaproteobacteria</taxon>
        <taxon>Neisseriales</taxon>
        <taxon>Chromobacteriaceae</taxon>
        <taxon>Vogesella</taxon>
    </lineage>
</organism>
<dbReference type="PANTHER" id="PTHR43046">
    <property type="entry name" value="GDP-MANNOSE MANNOSYL HYDROLASE"/>
    <property type="match status" value="1"/>
</dbReference>
<gene>
    <name evidence="6" type="ORF">PQU95_02755</name>
</gene>
<dbReference type="GO" id="GO:0047917">
    <property type="term" value="F:GDP-glucosidase activity"/>
    <property type="evidence" value="ECO:0007669"/>
    <property type="project" value="UniProtKB-EC"/>
</dbReference>
<evidence type="ECO:0000313" key="7">
    <source>
        <dbReference type="Proteomes" id="UP001219956"/>
    </source>
</evidence>
<evidence type="ECO:0000259" key="5">
    <source>
        <dbReference type="PROSITE" id="PS51462"/>
    </source>
</evidence>
<feature type="domain" description="Nudix hydrolase" evidence="5">
    <location>
        <begin position="18"/>
        <end position="158"/>
    </location>
</feature>
<dbReference type="PROSITE" id="PS51462">
    <property type="entry name" value="NUDIX"/>
    <property type="match status" value="1"/>
</dbReference>
<dbReference type="PIRSF" id="PIRSF037599">
    <property type="entry name" value="GDPMH"/>
    <property type="match status" value="1"/>
</dbReference>
<dbReference type="RefSeq" id="WP_272750579.1">
    <property type="nucleotide sequence ID" value="NZ_JAQQLF010000002.1"/>
</dbReference>
<protein>
    <submittedName>
        <fullName evidence="6">GDP-mannose mannosyl hydrolase</fullName>
        <ecNumber evidence="6">3.2.1.42</ecNumber>
    </submittedName>
</protein>
<keyword evidence="4" id="KW-0460">Magnesium</keyword>
<sequence>MSQQPLPFGQFMAVVEHAPLVSIDLLVFNPQGQVLLGWRNNRPASGHWFVPGGRVLKEERLDDAFMRLTNVELGIALTRQQAQWQGVYEHFYSDNAGDMPGFGTHYVVLAYRLQLDETQLAALPLGQQHARYCWLTPAEAAQHPQVHQHSRDYFVSAN</sequence>
<evidence type="ECO:0000256" key="4">
    <source>
        <dbReference type="ARBA" id="ARBA00022842"/>
    </source>
</evidence>
<dbReference type="Proteomes" id="UP001219956">
    <property type="component" value="Unassembled WGS sequence"/>
</dbReference>
<dbReference type="InterPro" id="IPR033715">
    <property type="entry name" value="GDPMH"/>
</dbReference>
<dbReference type="CDD" id="cd03430">
    <property type="entry name" value="NUDIX_GDPMH_NudD"/>
    <property type="match status" value="1"/>
</dbReference>
<proteinExistence type="predicted"/>
<dbReference type="InterPro" id="IPR000086">
    <property type="entry name" value="NUDIX_hydrolase_dom"/>
</dbReference>
<reference evidence="6 7" key="1">
    <citation type="submission" date="2023-01" db="EMBL/GenBank/DDBJ databases">
        <title>Novel species of the genus Vogesella isolated from rivers.</title>
        <authorList>
            <person name="Lu H."/>
        </authorList>
    </citation>
    <scope>NUCLEOTIDE SEQUENCE [LARGE SCALE GENOMIC DNA]</scope>
    <source>
        <strain evidence="6 7">DC21W</strain>
    </source>
</reference>
<evidence type="ECO:0000256" key="3">
    <source>
        <dbReference type="ARBA" id="ARBA00022801"/>
    </source>
</evidence>
<dbReference type="InterPro" id="IPR015797">
    <property type="entry name" value="NUDIX_hydrolase-like_dom_sf"/>
</dbReference>
<dbReference type="EC" id="3.2.1.42" evidence="6"/>
<keyword evidence="7" id="KW-1185">Reference proteome</keyword>
<dbReference type="PANTHER" id="PTHR43046:SF12">
    <property type="entry name" value="GDP-MANNOSE MANNOSYL HYDROLASE"/>
    <property type="match status" value="1"/>
</dbReference>
<comment type="caution">
    <text evidence="6">The sequence shown here is derived from an EMBL/GenBank/DDBJ whole genome shotgun (WGS) entry which is preliminary data.</text>
</comment>
<keyword evidence="2" id="KW-0479">Metal-binding</keyword>
<dbReference type="EMBL" id="JAQQLF010000002">
    <property type="protein sequence ID" value="MDC7716144.1"/>
    <property type="molecule type" value="Genomic_DNA"/>
</dbReference>
<evidence type="ECO:0000313" key="6">
    <source>
        <dbReference type="EMBL" id="MDC7716144.1"/>
    </source>
</evidence>
<dbReference type="Pfam" id="PF00293">
    <property type="entry name" value="NUDIX"/>
    <property type="match status" value="1"/>
</dbReference>
<keyword evidence="3 6" id="KW-0378">Hydrolase</keyword>
<accession>A0ABT5IU89</accession>